<reference evidence="1 2" key="1">
    <citation type="journal article" date="2014" name="Agronomy (Basel)">
        <title>A Draft Genome Sequence for Ensete ventricosum, the Drought-Tolerant Tree Against Hunger.</title>
        <authorList>
            <person name="Harrison J."/>
            <person name="Moore K.A."/>
            <person name="Paszkiewicz K."/>
            <person name="Jones T."/>
            <person name="Grant M."/>
            <person name="Ambacheew D."/>
            <person name="Muzemil S."/>
            <person name="Studholme D.J."/>
        </authorList>
    </citation>
    <scope>NUCLEOTIDE SEQUENCE [LARGE SCALE GENOMIC DNA]</scope>
</reference>
<sequence>MPSPTIFILQSPDLIDRVYIASRIILILAEKVSTLRAENHELKLDVGLEVMAASEKWVANLEAKVEGLNVALGDAEQCCKDLEQAK</sequence>
<gene>
    <name evidence="1" type="ORF">B296_00024136</name>
</gene>
<evidence type="ECO:0000313" key="1">
    <source>
        <dbReference type="EMBL" id="RRT53724.1"/>
    </source>
</evidence>
<dbReference type="EMBL" id="AMZH03010987">
    <property type="protein sequence ID" value="RRT53724.1"/>
    <property type="molecule type" value="Genomic_DNA"/>
</dbReference>
<dbReference type="AlphaFoldDB" id="A0A426YPS9"/>
<name>A0A426YPS9_ENSVE</name>
<evidence type="ECO:0000313" key="2">
    <source>
        <dbReference type="Proteomes" id="UP000287651"/>
    </source>
</evidence>
<accession>A0A426YPS9</accession>
<dbReference type="Proteomes" id="UP000287651">
    <property type="component" value="Unassembled WGS sequence"/>
</dbReference>
<protein>
    <submittedName>
        <fullName evidence="1">Uncharacterized protein</fullName>
    </submittedName>
</protein>
<proteinExistence type="predicted"/>
<comment type="caution">
    <text evidence="1">The sequence shown here is derived from an EMBL/GenBank/DDBJ whole genome shotgun (WGS) entry which is preliminary data.</text>
</comment>
<organism evidence="1 2">
    <name type="scientific">Ensete ventricosum</name>
    <name type="common">Abyssinian banana</name>
    <name type="synonym">Musa ensete</name>
    <dbReference type="NCBI Taxonomy" id="4639"/>
    <lineage>
        <taxon>Eukaryota</taxon>
        <taxon>Viridiplantae</taxon>
        <taxon>Streptophyta</taxon>
        <taxon>Embryophyta</taxon>
        <taxon>Tracheophyta</taxon>
        <taxon>Spermatophyta</taxon>
        <taxon>Magnoliopsida</taxon>
        <taxon>Liliopsida</taxon>
        <taxon>Zingiberales</taxon>
        <taxon>Musaceae</taxon>
        <taxon>Ensete</taxon>
    </lineage>
</organism>